<proteinExistence type="predicted"/>
<organism evidence="3 4">
    <name type="scientific">Pseudokineococcus basanitobsidens</name>
    <dbReference type="NCBI Taxonomy" id="1926649"/>
    <lineage>
        <taxon>Bacteria</taxon>
        <taxon>Bacillati</taxon>
        <taxon>Actinomycetota</taxon>
        <taxon>Actinomycetes</taxon>
        <taxon>Kineosporiales</taxon>
        <taxon>Kineosporiaceae</taxon>
        <taxon>Pseudokineococcus</taxon>
    </lineage>
</organism>
<keyword evidence="2" id="KW-1133">Transmembrane helix</keyword>
<dbReference type="EMBL" id="JBBIAA010000005">
    <property type="protein sequence ID" value="MEJ5944995.1"/>
    <property type="molecule type" value="Genomic_DNA"/>
</dbReference>
<evidence type="ECO:0000313" key="4">
    <source>
        <dbReference type="Proteomes" id="UP001387100"/>
    </source>
</evidence>
<evidence type="ECO:0000256" key="1">
    <source>
        <dbReference type="SAM" id="MobiDB-lite"/>
    </source>
</evidence>
<dbReference type="Proteomes" id="UP001387100">
    <property type="component" value="Unassembled WGS sequence"/>
</dbReference>
<sequence length="177" mass="17656">MPPLLVLVEVVGILLVGQAVGAGWTVLLLLAGAVVGAVVLVRGGLGGLRRAAEGARRRAATATAPADLEGARTGRELADAGVVALGALLLVVPGFLTDLVGLLALLPPTRPLVRRLLGAAAGAAALRVVGLRRGDVVPGTVVVEGDPRPDSAAGRGAPLRGRVLPPPEQPPDGPPPR</sequence>
<dbReference type="PANTHER" id="PTHR35335">
    <property type="entry name" value="UPF0716 PROTEIN FXSA"/>
    <property type="match status" value="1"/>
</dbReference>
<dbReference type="Pfam" id="PF04186">
    <property type="entry name" value="FxsA"/>
    <property type="match status" value="1"/>
</dbReference>
<keyword evidence="2" id="KW-0472">Membrane</keyword>
<keyword evidence="4" id="KW-1185">Reference proteome</keyword>
<dbReference type="RefSeq" id="WP_339574380.1">
    <property type="nucleotide sequence ID" value="NZ_JBBIAA010000005.1"/>
</dbReference>
<feature type="transmembrane region" description="Helical" evidence="2">
    <location>
        <begin position="82"/>
        <end position="106"/>
    </location>
</feature>
<evidence type="ECO:0000313" key="3">
    <source>
        <dbReference type="EMBL" id="MEJ5944995.1"/>
    </source>
</evidence>
<protein>
    <submittedName>
        <fullName evidence="3">FxsA family protein</fullName>
    </submittedName>
</protein>
<dbReference type="PANTHER" id="PTHR35335:SF1">
    <property type="entry name" value="UPF0716 PROTEIN FXSA"/>
    <property type="match status" value="1"/>
</dbReference>
<dbReference type="InterPro" id="IPR007313">
    <property type="entry name" value="FxsA"/>
</dbReference>
<feature type="compositionally biased region" description="Pro residues" evidence="1">
    <location>
        <begin position="164"/>
        <end position="177"/>
    </location>
</feature>
<gene>
    <name evidence="3" type="ORF">WDZ17_06755</name>
</gene>
<reference evidence="3 4" key="1">
    <citation type="journal article" date="2017" name="Int. J. Syst. Evol. Microbiol.">
        <title>Pseudokineococcus basanitobsidens sp. nov., isolated from volcanic rock.</title>
        <authorList>
            <person name="Lee D.W."/>
            <person name="Park M.Y."/>
            <person name="Kim J.J."/>
            <person name="Kim B.S."/>
        </authorList>
    </citation>
    <scope>NUCLEOTIDE SEQUENCE [LARGE SCALE GENOMIC DNA]</scope>
    <source>
        <strain evidence="3 4">DSM 103726</strain>
    </source>
</reference>
<comment type="caution">
    <text evidence="3">The sequence shown here is derived from an EMBL/GenBank/DDBJ whole genome shotgun (WGS) entry which is preliminary data.</text>
</comment>
<dbReference type="NCBIfam" id="NF008528">
    <property type="entry name" value="PRK11463.1-2"/>
    <property type="match status" value="1"/>
</dbReference>
<keyword evidence="2" id="KW-0812">Transmembrane</keyword>
<evidence type="ECO:0000256" key="2">
    <source>
        <dbReference type="SAM" id="Phobius"/>
    </source>
</evidence>
<feature type="transmembrane region" description="Helical" evidence="2">
    <location>
        <begin position="29"/>
        <end position="48"/>
    </location>
</feature>
<feature type="region of interest" description="Disordered" evidence="1">
    <location>
        <begin position="140"/>
        <end position="177"/>
    </location>
</feature>
<accession>A0ABU8RIS8</accession>
<name>A0ABU8RIS8_9ACTN</name>